<sequence>MMLFRTSDAAKDIIMKVEIWSDVMCPFCYIGKRRFENALQELPFKDEIEVEWKSFQLNPDLQYQPGRNIHQYLAEHKGFSIEKAKELNNYVTDMAAQEGLTYDFEKAVVANSFDAHRFAHLAKKLGKGDAAEESLFKAYFTEGKNISDYDTLVQLGTAIGLDGAAVKQALENEDYTKEVHKDIAEADAIGVRGVPFFVIDRKYAVSGAQAKDVFAQALERSYSEWKKENTTFTTIEGEVCSPDGDCK</sequence>
<dbReference type="Pfam" id="PF01323">
    <property type="entry name" value="DSBA"/>
    <property type="match status" value="1"/>
</dbReference>
<dbReference type="Proteomes" id="UP000005438">
    <property type="component" value="Chromosome"/>
</dbReference>
<evidence type="ECO:0000313" key="2">
    <source>
        <dbReference type="EMBL" id="AEW03461.1"/>
    </source>
</evidence>
<dbReference type="Gene3D" id="3.40.30.10">
    <property type="entry name" value="Glutaredoxin"/>
    <property type="match status" value="1"/>
</dbReference>
<dbReference type="GO" id="GO:0016491">
    <property type="term" value="F:oxidoreductase activity"/>
    <property type="evidence" value="ECO:0007669"/>
    <property type="project" value="InterPro"/>
</dbReference>
<dbReference type="SUPFAM" id="SSF52833">
    <property type="entry name" value="Thioredoxin-like"/>
    <property type="match status" value="1"/>
</dbReference>
<dbReference type="EMBL" id="CP003178">
    <property type="protein sequence ID" value="AEW03461.1"/>
    <property type="molecule type" value="Genomic_DNA"/>
</dbReference>
<dbReference type="PANTHER" id="PTHR13887">
    <property type="entry name" value="GLUTATHIONE S-TRANSFERASE KAPPA"/>
    <property type="match status" value="1"/>
</dbReference>
<dbReference type="InterPro" id="IPR001853">
    <property type="entry name" value="DSBA-like_thioredoxin_dom"/>
</dbReference>
<dbReference type="PANTHER" id="PTHR13887:SF41">
    <property type="entry name" value="THIOREDOXIN SUPERFAMILY PROTEIN"/>
    <property type="match status" value="1"/>
</dbReference>
<dbReference type="AlphaFoldDB" id="G8TBG1"/>
<dbReference type="CDD" id="cd03024">
    <property type="entry name" value="DsbA_FrnE"/>
    <property type="match status" value="1"/>
</dbReference>
<dbReference type="STRING" id="700598.Niako_7245"/>
<protein>
    <submittedName>
        <fullName evidence="2">DSBA oxidoreductase</fullName>
    </submittedName>
</protein>
<dbReference type="InterPro" id="IPR036249">
    <property type="entry name" value="Thioredoxin-like_sf"/>
</dbReference>
<gene>
    <name evidence="2" type="ordered locus">Niako_7245</name>
</gene>
<evidence type="ECO:0000259" key="1">
    <source>
        <dbReference type="Pfam" id="PF01323"/>
    </source>
</evidence>
<dbReference type="HOGENOM" id="CLU_069253_0_2_10"/>
<evidence type="ECO:0000313" key="3">
    <source>
        <dbReference type="Proteomes" id="UP000005438"/>
    </source>
</evidence>
<dbReference type="PATRIC" id="fig|700598.3.peg.7416"/>
<dbReference type="KEGG" id="nko:Niako_7245"/>
<proteinExistence type="predicted"/>
<feature type="domain" description="DSBA-like thioredoxin" evidence="1">
    <location>
        <begin position="17"/>
        <end position="218"/>
    </location>
</feature>
<reference evidence="2 3" key="1">
    <citation type="submission" date="2011-12" db="EMBL/GenBank/DDBJ databases">
        <title>The complete genome of Niastella koreensis GR20-10.</title>
        <authorList>
            <consortium name="US DOE Joint Genome Institute (JGI-PGF)"/>
            <person name="Lucas S."/>
            <person name="Han J."/>
            <person name="Lapidus A."/>
            <person name="Bruce D."/>
            <person name="Goodwin L."/>
            <person name="Pitluck S."/>
            <person name="Peters L."/>
            <person name="Kyrpides N."/>
            <person name="Mavromatis K."/>
            <person name="Ivanova N."/>
            <person name="Mikhailova N."/>
            <person name="Davenport K."/>
            <person name="Saunders E."/>
            <person name="Detter J.C."/>
            <person name="Tapia R."/>
            <person name="Han C."/>
            <person name="Land M."/>
            <person name="Hauser L."/>
            <person name="Markowitz V."/>
            <person name="Cheng J.-F."/>
            <person name="Hugenholtz P."/>
            <person name="Woyke T."/>
            <person name="Wu D."/>
            <person name="Tindall B."/>
            <person name="Pomrenke H."/>
            <person name="Brambilla E."/>
            <person name="Klenk H.-P."/>
            <person name="Eisen J.A."/>
        </authorList>
    </citation>
    <scope>NUCLEOTIDE SEQUENCE [LARGE SCALE GENOMIC DNA]</scope>
    <source>
        <strain evidence="3">DSM 17620 / KACC 11465 / NBRC 106392 / GR20-10</strain>
    </source>
</reference>
<dbReference type="eggNOG" id="COG2761">
    <property type="taxonomic scope" value="Bacteria"/>
</dbReference>
<accession>G8TBG1</accession>
<organism evidence="2 3">
    <name type="scientific">Niastella koreensis (strain DSM 17620 / KACC 11465 / NBRC 106392 / GR20-10)</name>
    <dbReference type="NCBI Taxonomy" id="700598"/>
    <lineage>
        <taxon>Bacteria</taxon>
        <taxon>Pseudomonadati</taxon>
        <taxon>Bacteroidota</taxon>
        <taxon>Chitinophagia</taxon>
        <taxon>Chitinophagales</taxon>
        <taxon>Chitinophagaceae</taxon>
        <taxon>Niastella</taxon>
    </lineage>
</organism>
<name>G8TBG1_NIAKG</name>